<evidence type="ECO:0000313" key="1">
    <source>
        <dbReference type="EMBL" id="CAE7420945.1"/>
    </source>
</evidence>
<gene>
    <name evidence="1" type="ORF">SPIL2461_LOCUS10347</name>
</gene>
<organism evidence="1 2">
    <name type="scientific">Symbiodinium pilosum</name>
    <name type="common">Dinoflagellate</name>
    <dbReference type="NCBI Taxonomy" id="2952"/>
    <lineage>
        <taxon>Eukaryota</taxon>
        <taxon>Sar</taxon>
        <taxon>Alveolata</taxon>
        <taxon>Dinophyceae</taxon>
        <taxon>Suessiales</taxon>
        <taxon>Symbiodiniaceae</taxon>
        <taxon>Symbiodinium</taxon>
    </lineage>
</organism>
<name>A0A812R5P6_SYMPI</name>
<dbReference type="OrthoDB" id="408573at2759"/>
<sequence>AGLYRLQSESCGARPHLLHGQEFCNSCRALACDSKFADGVATWSFLFDIIQLLRCVYSGMDRQRRLLLGDVLQVDYRRSMERQFDISFDQLPDMDYRALRNLVHKAIGSVNHAYRNEAARAYLESHYDWLPRLQTKPACGEVSIRRLHDHLDFLAGKEHCTGFQVTLSQQVQQQRVGAKAIAQNLMSCLANRCRNAKKLTTRNEASMADIGFFLASLSSTSALMEAFGLNAKVIPRSPTDYPGLPSFFSPSDEEPDEVGKRCELYHSVKDALTLVRGSSSGGRNLVLAFDETVTFPGYAMLSDARGAFYIGGADGKARLSVDDVQPRDLRKSDLAQTTMFYLLRPG</sequence>
<feature type="non-terminal residue" evidence="1">
    <location>
        <position position="346"/>
    </location>
</feature>
<dbReference type="AlphaFoldDB" id="A0A812R5P6"/>
<comment type="caution">
    <text evidence="1">The sequence shown here is derived from an EMBL/GenBank/DDBJ whole genome shotgun (WGS) entry which is preliminary data.</text>
</comment>
<dbReference type="EMBL" id="CAJNIZ010019077">
    <property type="protein sequence ID" value="CAE7420945.1"/>
    <property type="molecule type" value="Genomic_DNA"/>
</dbReference>
<dbReference type="Proteomes" id="UP000649617">
    <property type="component" value="Unassembled WGS sequence"/>
</dbReference>
<reference evidence="1" key="1">
    <citation type="submission" date="2021-02" db="EMBL/GenBank/DDBJ databases">
        <authorList>
            <person name="Dougan E. K."/>
            <person name="Rhodes N."/>
            <person name="Thang M."/>
            <person name="Chan C."/>
        </authorList>
    </citation>
    <scope>NUCLEOTIDE SEQUENCE</scope>
</reference>
<protein>
    <submittedName>
        <fullName evidence="1">Uncharacterized protein</fullName>
    </submittedName>
</protein>
<proteinExistence type="predicted"/>
<accession>A0A812R5P6</accession>
<feature type="non-terminal residue" evidence="1">
    <location>
        <position position="1"/>
    </location>
</feature>
<evidence type="ECO:0000313" key="2">
    <source>
        <dbReference type="Proteomes" id="UP000649617"/>
    </source>
</evidence>
<keyword evidence="2" id="KW-1185">Reference proteome</keyword>